<dbReference type="Proteomes" id="UP000233769">
    <property type="component" value="Chromosome tk0001"/>
</dbReference>
<dbReference type="EMBL" id="LT962688">
    <property type="protein sequence ID" value="SOR28545.1"/>
    <property type="molecule type" value="Genomic_DNA"/>
</dbReference>
<proteinExistence type="predicted"/>
<sequence>MGCKKNYFRSIVEPTYKPSTGSIQTDVSFSARCRRYGKDVIPSCNTCFQSFELNIS</sequence>
<reference evidence="2" key="1">
    <citation type="submission" date="2017-10" db="EMBL/GenBank/DDBJ databases">
        <authorList>
            <person name="Regsiter A."/>
            <person name="William W."/>
        </authorList>
    </citation>
    <scope>NUCLEOTIDE SEQUENCE [LARGE SCALE GENOMIC DNA]</scope>
</reference>
<name>A0A2N9AMJ1_METEX</name>
<evidence type="ECO:0000313" key="1">
    <source>
        <dbReference type="EMBL" id="SOR28545.1"/>
    </source>
</evidence>
<gene>
    <name evidence="1" type="ORF">TK0001_1943</name>
</gene>
<protein>
    <submittedName>
        <fullName evidence="1">Uncharacterized protein</fullName>
    </submittedName>
</protein>
<organism evidence="1 2">
    <name type="scientific">Methylorubrum extorquens</name>
    <name type="common">Methylobacterium dichloromethanicum</name>
    <name type="synonym">Methylobacterium extorquens</name>
    <dbReference type="NCBI Taxonomy" id="408"/>
    <lineage>
        <taxon>Bacteria</taxon>
        <taxon>Pseudomonadati</taxon>
        <taxon>Pseudomonadota</taxon>
        <taxon>Alphaproteobacteria</taxon>
        <taxon>Hyphomicrobiales</taxon>
        <taxon>Methylobacteriaceae</taxon>
        <taxon>Methylorubrum</taxon>
    </lineage>
</organism>
<dbReference type="AlphaFoldDB" id="A0A2N9AMJ1"/>
<accession>A0A2N9AMJ1</accession>
<evidence type="ECO:0000313" key="2">
    <source>
        <dbReference type="Proteomes" id="UP000233769"/>
    </source>
</evidence>